<dbReference type="OrthoDB" id="413582at2759"/>
<evidence type="ECO:0000256" key="1">
    <source>
        <dbReference type="ARBA" id="ARBA00022741"/>
    </source>
</evidence>
<dbReference type="GO" id="GO:0030447">
    <property type="term" value="P:filamentous growth"/>
    <property type="evidence" value="ECO:0007669"/>
    <property type="project" value="UniProtKB-ARBA"/>
</dbReference>
<evidence type="ECO:0000259" key="4">
    <source>
        <dbReference type="PROSITE" id="PS50011"/>
    </source>
</evidence>
<dbReference type="InterPro" id="IPR050108">
    <property type="entry name" value="CDK"/>
</dbReference>
<dbReference type="Pfam" id="PF00069">
    <property type="entry name" value="Pkinase"/>
    <property type="match status" value="1"/>
</dbReference>
<keyword evidence="1 3" id="KW-0547">Nucleotide-binding</keyword>
<dbReference type="GO" id="GO:0004674">
    <property type="term" value="F:protein serine/threonine kinase activity"/>
    <property type="evidence" value="ECO:0007669"/>
    <property type="project" value="TreeGrafter"/>
</dbReference>
<feature type="binding site" evidence="3">
    <location>
        <position position="43"/>
    </location>
    <ligand>
        <name>ATP</name>
        <dbReference type="ChEBI" id="CHEBI:30616"/>
    </ligand>
</feature>
<organism evidence="5 6">
    <name type="scientific">Pichia inconspicua</name>
    <dbReference type="NCBI Taxonomy" id="52247"/>
    <lineage>
        <taxon>Eukaryota</taxon>
        <taxon>Fungi</taxon>
        <taxon>Dikarya</taxon>
        <taxon>Ascomycota</taxon>
        <taxon>Saccharomycotina</taxon>
        <taxon>Pichiomycetes</taxon>
        <taxon>Pichiales</taxon>
        <taxon>Pichiaceae</taxon>
        <taxon>Pichia</taxon>
    </lineage>
</organism>
<evidence type="ECO:0000256" key="2">
    <source>
        <dbReference type="ARBA" id="ARBA00022840"/>
    </source>
</evidence>
<dbReference type="STRING" id="52247.A0A4T0X1B3"/>
<dbReference type="GO" id="GO:0007346">
    <property type="term" value="P:regulation of mitotic cell cycle"/>
    <property type="evidence" value="ECO:0007669"/>
    <property type="project" value="TreeGrafter"/>
</dbReference>
<feature type="domain" description="Protein kinase" evidence="4">
    <location>
        <begin position="10"/>
        <end position="331"/>
    </location>
</feature>
<evidence type="ECO:0000256" key="3">
    <source>
        <dbReference type="PROSITE-ProRule" id="PRU10141"/>
    </source>
</evidence>
<evidence type="ECO:0000313" key="6">
    <source>
        <dbReference type="Proteomes" id="UP000307173"/>
    </source>
</evidence>
<sequence length="331" mass="37596">MSTGLAARGWKVLKRVGGGRFSDVYLMSNPAQEGFEEKLYAVKVADPDDLRPPHNLRNEIKILKDLENVTNGNSDNVIRLIEVYVYGPEVSLVFEYYDLTLKQLLHSNIKKKTLFNPDGTMTTRTENKMELATVRQLMRGIFKGLYWIHQCGIIHRDINLNNILLSSKDKNTPVIIDFGIAYEEPNNNGLESPDRKFTDIATGIFKAPELLLSKRDYTNKVDMWAAGIILSILVSEKGESFFELDSQYSDLVLLSNILKVFGSPPIDWSDCKGLDSFESLNSTFFKKQAKSLSEFLPRIEQATDLKTLFEGLTQYETKQRFSAEQCLELLG</sequence>
<evidence type="ECO:0000313" key="5">
    <source>
        <dbReference type="EMBL" id="TID28554.1"/>
    </source>
</evidence>
<dbReference type="GO" id="GO:0005524">
    <property type="term" value="F:ATP binding"/>
    <property type="evidence" value="ECO:0007669"/>
    <property type="project" value="UniProtKB-UniRule"/>
</dbReference>
<dbReference type="PANTHER" id="PTHR24056">
    <property type="entry name" value="CELL DIVISION PROTEIN KINASE"/>
    <property type="match status" value="1"/>
</dbReference>
<dbReference type="GO" id="GO:0005634">
    <property type="term" value="C:nucleus"/>
    <property type="evidence" value="ECO:0007669"/>
    <property type="project" value="TreeGrafter"/>
</dbReference>
<gene>
    <name evidence="5" type="ORF">CANINC_002427</name>
</gene>
<dbReference type="EMBL" id="SELW01000391">
    <property type="protein sequence ID" value="TID28554.1"/>
    <property type="molecule type" value="Genomic_DNA"/>
</dbReference>
<reference evidence="5 6" key="1">
    <citation type="journal article" date="2019" name="Front. Genet.">
        <title>Whole-Genome Sequencing of the Opportunistic Yeast Pathogen Candida inconspicua Uncovers Its Hybrid Origin.</title>
        <authorList>
            <person name="Mixao V."/>
            <person name="Hansen A.P."/>
            <person name="Saus E."/>
            <person name="Boekhout T."/>
            <person name="Lass-Florl C."/>
            <person name="Gabaldon T."/>
        </authorList>
    </citation>
    <scope>NUCLEOTIDE SEQUENCE [LARGE SCALE GENOMIC DNA]</scope>
    <source>
        <strain evidence="5 6">CBS 180</strain>
    </source>
</reference>
<dbReference type="Proteomes" id="UP000307173">
    <property type="component" value="Unassembled WGS sequence"/>
</dbReference>
<dbReference type="InterPro" id="IPR017441">
    <property type="entry name" value="Protein_kinase_ATP_BS"/>
</dbReference>
<dbReference type="InterPro" id="IPR011009">
    <property type="entry name" value="Kinase-like_dom_sf"/>
</dbReference>
<comment type="caution">
    <text evidence="5">The sequence shown here is derived from an EMBL/GenBank/DDBJ whole genome shotgun (WGS) entry which is preliminary data.</text>
</comment>
<keyword evidence="6" id="KW-1185">Reference proteome</keyword>
<dbReference type="InterPro" id="IPR000719">
    <property type="entry name" value="Prot_kinase_dom"/>
</dbReference>
<name>A0A4T0X1B3_9ASCO</name>
<keyword evidence="2 3" id="KW-0067">ATP-binding</keyword>
<dbReference type="PROSITE" id="PS50011">
    <property type="entry name" value="PROTEIN_KINASE_DOM"/>
    <property type="match status" value="1"/>
</dbReference>
<accession>A0A4T0X1B3</accession>
<dbReference type="AlphaFoldDB" id="A0A4T0X1B3"/>
<protein>
    <recommendedName>
        <fullName evidence="4">Protein kinase domain-containing protein</fullName>
    </recommendedName>
</protein>
<dbReference type="PANTHER" id="PTHR24056:SF508">
    <property type="entry name" value="CYCLIN-DEPENDENT KINASE 10"/>
    <property type="match status" value="1"/>
</dbReference>
<dbReference type="Gene3D" id="3.30.200.20">
    <property type="entry name" value="Phosphorylase Kinase, domain 1"/>
    <property type="match status" value="1"/>
</dbReference>
<dbReference type="PROSITE" id="PS00107">
    <property type="entry name" value="PROTEIN_KINASE_ATP"/>
    <property type="match status" value="1"/>
</dbReference>
<proteinExistence type="predicted"/>
<dbReference type="SUPFAM" id="SSF56112">
    <property type="entry name" value="Protein kinase-like (PK-like)"/>
    <property type="match status" value="1"/>
</dbReference>
<dbReference type="Gene3D" id="1.10.510.10">
    <property type="entry name" value="Transferase(Phosphotransferase) domain 1"/>
    <property type="match status" value="1"/>
</dbReference>